<accession>A0A367FXX7</accession>
<evidence type="ECO:0008006" key="3">
    <source>
        <dbReference type="Google" id="ProtNLM"/>
    </source>
</evidence>
<reference evidence="1 2" key="1">
    <citation type="submission" date="2018-02" db="EMBL/GenBank/DDBJ databases">
        <title>Complete genome sequencing of Faecalibacterium prausnitzii strains isolated from the human gut.</title>
        <authorList>
            <person name="Fitzgerald B.C."/>
            <person name="Shkoporov A.N."/>
            <person name="Ross P.R."/>
            <person name="Hill C."/>
        </authorList>
    </citation>
    <scope>NUCLEOTIDE SEQUENCE [LARGE SCALE GENOMIC DNA]</scope>
    <source>
        <strain evidence="1 2">APC942/31-1</strain>
    </source>
</reference>
<organism evidence="1 2">
    <name type="scientific">Blautia obeum</name>
    <dbReference type="NCBI Taxonomy" id="40520"/>
    <lineage>
        <taxon>Bacteria</taxon>
        <taxon>Bacillati</taxon>
        <taxon>Bacillota</taxon>
        <taxon>Clostridia</taxon>
        <taxon>Lachnospirales</taxon>
        <taxon>Lachnospiraceae</taxon>
        <taxon>Blautia</taxon>
    </lineage>
</organism>
<dbReference type="AlphaFoldDB" id="A0A367FXX7"/>
<dbReference type="EMBL" id="PSQG01000015">
    <property type="protein sequence ID" value="RCH43225.1"/>
    <property type="molecule type" value="Genomic_DNA"/>
</dbReference>
<dbReference type="RefSeq" id="WP_022118181.1">
    <property type="nucleotide sequence ID" value="NZ_PSQG01000015.1"/>
</dbReference>
<gene>
    <name evidence="1" type="ORF">C4886_11090</name>
</gene>
<protein>
    <recommendedName>
        <fullName evidence="3">Phage tail protein</fullName>
    </recommendedName>
</protein>
<dbReference type="InterPro" id="IPR009734">
    <property type="entry name" value="Myoviridae_GpU"/>
</dbReference>
<dbReference type="Proteomes" id="UP000253208">
    <property type="component" value="Unassembled WGS sequence"/>
</dbReference>
<evidence type="ECO:0000313" key="1">
    <source>
        <dbReference type="EMBL" id="RCH43225.1"/>
    </source>
</evidence>
<evidence type="ECO:0000313" key="2">
    <source>
        <dbReference type="Proteomes" id="UP000253208"/>
    </source>
</evidence>
<dbReference type="Pfam" id="PF06995">
    <property type="entry name" value="Phage_P2_GpU"/>
    <property type="match status" value="1"/>
</dbReference>
<name>A0A367FXX7_9FIRM</name>
<sequence length="129" mass="14592">MIGYFGDIIFETSDKKICNFNDFKQAASANYSEHSRYRKKSEREFIGPNNEGVSFTMKIRAGHGVRPRIMKDKLIKYCESGKVCPLVIGGHKIGGGKWTVDSIDANFKEVWNRGELVSVEIAVTATEYY</sequence>
<comment type="caution">
    <text evidence="1">The sequence shown here is derived from an EMBL/GenBank/DDBJ whole genome shotgun (WGS) entry which is preliminary data.</text>
</comment>
<proteinExistence type="predicted"/>